<feature type="compositionally biased region" description="Polar residues" evidence="1">
    <location>
        <begin position="103"/>
        <end position="115"/>
    </location>
</feature>
<reference evidence="3" key="2">
    <citation type="submission" date="2015-01" db="EMBL/GenBank/DDBJ databases">
        <title>Evolutionary Origins and Diversification of the Mycorrhizal Mutualists.</title>
        <authorList>
            <consortium name="DOE Joint Genome Institute"/>
            <consortium name="Mycorrhizal Genomics Consortium"/>
            <person name="Kohler A."/>
            <person name="Kuo A."/>
            <person name="Nagy L.G."/>
            <person name="Floudas D."/>
            <person name="Copeland A."/>
            <person name="Barry K.W."/>
            <person name="Cichocki N."/>
            <person name="Veneault-Fourrey C."/>
            <person name="LaButti K."/>
            <person name="Lindquist E.A."/>
            <person name="Lipzen A."/>
            <person name="Lundell T."/>
            <person name="Morin E."/>
            <person name="Murat C."/>
            <person name="Riley R."/>
            <person name="Ohm R."/>
            <person name="Sun H."/>
            <person name="Tunlid A."/>
            <person name="Henrissat B."/>
            <person name="Grigoriev I.V."/>
            <person name="Hibbett D.S."/>
            <person name="Martin F."/>
        </authorList>
    </citation>
    <scope>NUCLEOTIDE SEQUENCE [LARGE SCALE GENOMIC DNA]</scope>
    <source>
        <strain evidence="3">UH-Slu-Lm8-n1</strain>
    </source>
</reference>
<feature type="region of interest" description="Disordered" evidence="1">
    <location>
        <begin position="722"/>
        <end position="757"/>
    </location>
</feature>
<protein>
    <submittedName>
        <fullName evidence="2">Uncharacterized protein</fullName>
    </submittedName>
</protein>
<feature type="compositionally biased region" description="Polar residues" evidence="1">
    <location>
        <begin position="1007"/>
        <end position="1032"/>
    </location>
</feature>
<dbReference type="Proteomes" id="UP000054485">
    <property type="component" value="Unassembled WGS sequence"/>
</dbReference>
<feature type="region of interest" description="Disordered" evidence="1">
    <location>
        <begin position="63"/>
        <end position="89"/>
    </location>
</feature>
<proteinExistence type="predicted"/>
<keyword evidence="3" id="KW-1185">Reference proteome</keyword>
<dbReference type="EMBL" id="KN835155">
    <property type="protein sequence ID" value="KIK46726.1"/>
    <property type="molecule type" value="Genomic_DNA"/>
</dbReference>
<sequence>MPESMFGSPSHLLTAKFAPASAQTGNVVHMLAPVHQPPPSFTDIQFDTIGKPPNLLSRISAPDPDQVSFRSPSPAVLHHPSPVATRAPVPNSRKLAERIQMGPSQLNPSATSQILHPTRELPPVPRINRNRYPAGPHLIPPIEVLPTTSESNTSQIQAHTSAAANKVREALTPELVYPGSSHVTPTTEQSNRDISSSSNPSGSPKPHSFAGSFSKPVQSSSSSVLSAHLSPNSQTTGTSSSQVPDVVQPEISQEQVTQDDSLSALYARLQEKSKALSIRPISLLRTPSPFAPPSNISELAAGLRNKTILEEPSGIVLRHPYPQSGSTSNDPLDQEMLPADEGNNTLALTSLQSSNMTTSRITHIDSLVEAMKKLQSVAEGAVKLQLDANQVFETERMDFDKRRKAFEEHMLARELECQARTRTLQKQLEELRTRDERLVALEEESRLREETRRARDAQRRVRDDQRKFEDESKRTAIQEEIVEAMKLLQEVKVEKTQWEAERAERERTLAQNNAAPLQFSADIELHIEKEDGMTEEEIKAVDDHNESLVYRHRLTEDLKKQIAWTRQCSDTLQQMKDTRLQAAERRQVEEEAQRQRVQAEEDAKRADEEQKLRCRELIAHQSAHAEAQSQNIQVDTQAEYNRLRAQVLANRQQTTSENAARIRAERAGHLVNSMSDGDDLEDTNVEMEVDELASPLEHTVPLPGQRGLTPKKPAPRIKKACRSQGTSGNVMLGAPPTSDGSSSSLMSTPASSSITPASYKTPSFVSASTDVGRQVITDAPLFSTQMASELSLHLSTSPAQNGLLPASKKIALPSTPKSRTILASDSNEWTEWTISQQANLSPAQRDANLRHVKKNRHRVEESAAGDRSVKRPDDSLPIRTIKTEEVVVEESHDQERTSTFPEEEASARSTEAMVHISNNISPSGQTKISNINSSQTNDVPQTSVEVIIGQAPSASLHSDARVGSAGTSGSVTRLTPIRNSPDPSIMDVSVARQERTPDAISPHSEPSESASRYDPNQRSRQNSQINGRTTSPEPLGSIRRNGTGGESRGQRQRWASRYPDHYSPPPTSATSSHHRHLEQNEIGAYGLPIPPHPMSPMNNSRKRPAEHDNEDDNRGRRRPRANHYVPERDYRNPRGVALHSPATATEWRRDRSTPPELRSSIHDRIRSPSPSHHSRPHIERDTIDRRGRNEGSYRPDYTNTVDFRRTCDSGYNMEERLARREEHDPRGDDSEPSLLGRISTPGGRGNINRGRARGKGDIGRGRGGASGRGRPQQPLPPRPLEDRISK</sequence>
<feature type="compositionally biased region" description="Polar residues" evidence="1">
    <location>
        <begin position="181"/>
        <end position="194"/>
    </location>
</feature>
<feature type="compositionally biased region" description="Basic and acidic residues" evidence="1">
    <location>
        <begin position="1146"/>
        <end position="1166"/>
    </location>
</feature>
<feature type="region of interest" description="Disordered" evidence="1">
    <location>
        <begin position="955"/>
        <end position="1286"/>
    </location>
</feature>
<organism evidence="2 3">
    <name type="scientific">Suillus luteus UH-Slu-Lm8-n1</name>
    <dbReference type="NCBI Taxonomy" id="930992"/>
    <lineage>
        <taxon>Eukaryota</taxon>
        <taxon>Fungi</taxon>
        <taxon>Dikarya</taxon>
        <taxon>Basidiomycota</taxon>
        <taxon>Agaricomycotina</taxon>
        <taxon>Agaricomycetes</taxon>
        <taxon>Agaricomycetidae</taxon>
        <taxon>Boletales</taxon>
        <taxon>Suillineae</taxon>
        <taxon>Suillaceae</taxon>
        <taxon>Suillus</taxon>
    </lineage>
</organism>
<evidence type="ECO:0000313" key="2">
    <source>
        <dbReference type="EMBL" id="KIK46726.1"/>
    </source>
</evidence>
<feature type="region of interest" description="Disordered" evidence="1">
    <location>
        <begin position="445"/>
        <end position="472"/>
    </location>
</feature>
<feature type="compositionally biased region" description="Polar residues" evidence="1">
    <location>
        <begin position="146"/>
        <end position="163"/>
    </location>
</feature>
<dbReference type="HOGENOM" id="CLU_262643_0_0_1"/>
<feature type="compositionally biased region" description="Polar residues" evidence="1">
    <location>
        <begin position="965"/>
        <end position="982"/>
    </location>
</feature>
<dbReference type="OrthoDB" id="2669610at2759"/>
<accession>A0A0D0AYE2</accession>
<feature type="region of interest" description="Disordered" evidence="1">
    <location>
        <begin position="103"/>
        <end position="258"/>
    </location>
</feature>
<feature type="compositionally biased region" description="Basic and acidic residues" evidence="1">
    <location>
        <begin position="1202"/>
        <end position="1229"/>
    </location>
</feature>
<feature type="compositionally biased region" description="Polar residues" evidence="1">
    <location>
        <begin position="234"/>
        <end position="243"/>
    </location>
</feature>
<name>A0A0D0AYE2_9AGAM</name>
<evidence type="ECO:0000256" key="1">
    <source>
        <dbReference type="SAM" id="MobiDB-lite"/>
    </source>
</evidence>
<gene>
    <name evidence="2" type="ORF">CY34DRAFT_800069</name>
</gene>
<evidence type="ECO:0000313" key="3">
    <source>
        <dbReference type="Proteomes" id="UP000054485"/>
    </source>
</evidence>
<feature type="compositionally biased region" description="Low complexity" evidence="1">
    <location>
        <begin position="738"/>
        <end position="757"/>
    </location>
</feature>
<feature type="region of interest" description="Disordered" evidence="1">
    <location>
        <begin position="887"/>
        <end position="908"/>
    </location>
</feature>
<reference evidence="2 3" key="1">
    <citation type="submission" date="2014-04" db="EMBL/GenBank/DDBJ databases">
        <authorList>
            <consortium name="DOE Joint Genome Institute"/>
            <person name="Kuo A."/>
            <person name="Ruytinx J."/>
            <person name="Rineau F."/>
            <person name="Colpaert J."/>
            <person name="Kohler A."/>
            <person name="Nagy L.G."/>
            <person name="Floudas D."/>
            <person name="Copeland A."/>
            <person name="Barry K.W."/>
            <person name="Cichocki N."/>
            <person name="Veneault-Fourrey C."/>
            <person name="LaButti K."/>
            <person name="Lindquist E.A."/>
            <person name="Lipzen A."/>
            <person name="Lundell T."/>
            <person name="Morin E."/>
            <person name="Murat C."/>
            <person name="Sun H."/>
            <person name="Tunlid A."/>
            <person name="Henrissat B."/>
            <person name="Grigoriev I.V."/>
            <person name="Hibbett D.S."/>
            <person name="Martin F."/>
            <person name="Nordberg H.P."/>
            <person name="Cantor M.N."/>
            <person name="Hua S.X."/>
        </authorList>
    </citation>
    <scope>NUCLEOTIDE SEQUENCE [LARGE SCALE GENOMIC DNA]</scope>
    <source>
        <strain evidence="2 3">UH-Slu-Lm8-n1</strain>
    </source>
</reference>
<dbReference type="InParanoid" id="A0A0D0AYE2"/>
<feature type="compositionally biased region" description="Basic and acidic residues" evidence="1">
    <location>
        <begin position="887"/>
        <end position="896"/>
    </location>
</feature>
<feature type="compositionally biased region" description="Basic and acidic residues" evidence="1">
    <location>
        <begin position="1176"/>
        <end position="1193"/>
    </location>
</feature>
<feature type="region of interest" description="Disordered" evidence="1">
    <location>
        <begin position="854"/>
        <end position="874"/>
    </location>
</feature>
<feature type="region of interest" description="Disordered" evidence="1">
    <location>
        <begin position="583"/>
        <end position="607"/>
    </location>
</feature>
<feature type="compositionally biased region" description="Low complexity" evidence="1">
    <location>
        <begin position="195"/>
        <end position="233"/>
    </location>
</feature>